<proteinExistence type="predicted"/>
<gene>
    <name evidence="3" type="ORF">OIU79_005956</name>
</gene>
<feature type="compositionally biased region" description="Basic and acidic residues" evidence="1">
    <location>
        <begin position="138"/>
        <end position="151"/>
    </location>
</feature>
<dbReference type="AlphaFoldDB" id="A0A9Q0TUC5"/>
<evidence type="ECO:0000256" key="1">
    <source>
        <dbReference type="SAM" id="MobiDB-lite"/>
    </source>
</evidence>
<reference evidence="3" key="1">
    <citation type="submission" date="2022-11" db="EMBL/GenBank/DDBJ databases">
        <authorList>
            <person name="Hyden B.L."/>
            <person name="Feng K."/>
            <person name="Yates T."/>
            <person name="Jawdy S."/>
            <person name="Smart L.B."/>
            <person name="Muchero W."/>
        </authorList>
    </citation>
    <scope>NUCLEOTIDE SEQUENCE</scope>
    <source>
        <tissue evidence="3">Shoot tip</tissue>
    </source>
</reference>
<accession>A0A9Q0TUC5</accession>
<keyword evidence="2" id="KW-0812">Transmembrane</keyword>
<organism evidence="3 4">
    <name type="scientific">Salix purpurea</name>
    <name type="common">Purple osier willow</name>
    <dbReference type="NCBI Taxonomy" id="77065"/>
    <lineage>
        <taxon>Eukaryota</taxon>
        <taxon>Viridiplantae</taxon>
        <taxon>Streptophyta</taxon>
        <taxon>Embryophyta</taxon>
        <taxon>Tracheophyta</taxon>
        <taxon>Spermatophyta</taxon>
        <taxon>Magnoliopsida</taxon>
        <taxon>eudicotyledons</taxon>
        <taxon>Gunneridae</taxon>
        <taxon>Pentapetalae</taxon>
        <taxon>rosids</taxon>
        <taxon>fabids</taxon>
        <taxon>Malpighiales</taxon>
        <taxon>Salicaceae</taxon>
        <taxon>Saliceae</taxon>
        <taxon>Salix</taxon>
    </lineage>
</organism>
<feature type="transmembrane region" description="Helical" evidence="2">
    <location>
        <begin position="206"/>
        <end position="227"/>
    </location>
</feature>
<sequence length="228" mass="24785">MNTDIYSKVLPDISKRSMLKNEELNKLIREQRLQQEAASEREKELNIYRSGSAPPTVEGSLSSIGGLFDGTGVPGIKKSNKGEFLSEEDFRSDPAYVNYYYSNVNLNPRLPPPLLSKEDWRFAQRLHGTSGGSNSVVGDRRKGSRGGDNEGQRSLFAVQPGFGGGQEENGNGVEWGGDGLIGLPGLGLGSRKKSIAEIIQVKLQNICLLSGFVLVLGRLIVGIVFFVV</sequence>
<dbReference type="EMBL" id="JAPFFK010000014">
    <property type="protein sequence ID" value="KAJ6717924.1"/>
    <property type="molecule type" value="Genomic_DNA"/>
</dbReference>
<name>A0A9Q0TUC5_SALPP</name>
<keyword evidence="4" id="KW-1185">Reference proteome</keyword>
<evidence type="ECO:0000256" key="2">
    <source>
        <dbReference type="SAM" id="Phobius"/>
    </source>
</evidence>
<evidence type="ECO:0000313" key="4">
    <source>
        <dbReference type="Proteomes" id="UP001151532"/>
    </source>
</evidence>
<keyword evidence="2" id="KW-0472">Membrane</keyword>
<feature type="region of interest" description="Disordered" evidence="1">
    <location>
        <begin position="131"/>
        <end position="169"/>
    </location>
</feature>
<reference evidence="3" key="2">
    <citation type="journal article" date="2023" name="Int. J. Mol. Sci.">
        <title>De Novo Assembly and Annotation of 11 Diverse Shrub Willow (Salix) Genomes Reveals Novel Gene Organization in Sex-Linked Regions.</title>
        <authorList>
            <person name="Hyden B."/>
            <person name="Feng K."/>
            <person name="Yates T.B."/>
            <person name="Jawdy S."/>
            <person name="Cereghino C."/>
            <person name="Smart L.B."/>
            <person name="Muchero W."/>
        </authorList>
    </citation>
    <scope>NUCLEOTIDE SEQUENCE</scope>
    <source>
        <tissue evidence="3">Shoot tip</tissue>
    </source>
</reference>
<dbReference type="OrthoDB" id="1730898at2759"/>
<dbReference type="Proteomes" id="UP001151532">
    <property type="component" value="Chromosome 10"/>
</dbReference>
<comment type="caution">
    <text evidence="3">The sequence shown here is derived from an EMBL/GenBank/DDBJ whole genome shotgun (WGS) entry which is preliminary data.</text>
</comment>
<keyword evidence="2" id="KW-1133">Transmembrane helix</keyword>
<protein>
    <submittedName>
        <fullName evidence="3">Uncharacterized protein</fullName>
    </submittedName>
</protein>
<evidence type="ECO:0000313" key="3">
    <source>
        <dbReference type="EMBL" id="KAJ6717924.1"/>
    </source>
</evidence>